<accession>A0A9W5QGH6</accession>
<protein>
    <submittedName>
        <fullName evidence="1">Uncharacterized protein</fullName>
    </submittedName>
</protein>
<dbReference type="Proteomes" id="UP000013989">
    <property type="component" value="Unassembled WGS sequence"/>
</dbReference>
<dbReference type="EMBL" id="AHEJ01000056">
    <property type="protein sequence ID" value="EOP63564.1"/>
    <property type="molecule type" value="Genomic_DNA"/>
</dbReference>
<name>A0A9W5QGH6_BACCE</name>
<evidence type="ECO:0000313" key="2">
    <source>
        <dbReference type="Proteomes" id="UP000013989"/>
    </source>
</evidence>
<gene>
    <name evidence="1" type="ORF">IGU_03461</name>
</gene>
<reference evidence="1 2" key="1">
    <citation type="submission" date="2012-12" db="EMBL/GenBank/DDBJ databases">
        <title>The Genome Sequence of Bacillus cereus ISP2954.</title>
        <authorList>
            <consortium name="The Broad Institute Genome Sequencing Platform"/>
            <consortium name="The Broad Institute Genome Sequencing Center for Infectious Disease"/>
            <person name="Feldgarden M."/>
            <person name="Van der Auwera G.A."/>
            <person name="Mahillon J."/>
            <person name="Duprez V."/>
            <person name="Timmery S."/>
            <person name="Mattelet C."/>
            <person name="Dierick K."/>
            <person name="Sun M."/>
            <person name="Yu Z."/>
            <person name="Zhu L."/>
            <person name="Hu X."/>
            <person name="Shank E.B."/>
            <person name="Swiecicka I."/>
            <person name="Hansen B.M."/>
            <person name="Andrup L."/>
            <person name="Walker B."/>
            <person name="Young S.K."/>
            <person name="Zeng Q."/>
            <person name="Gargeya S."/>
            <person name="Fitzgerald M."/>
            <person name="Haas B."/>
            <person name="Abouelleil A."/>
            <person name="Alvarado L."/>
            <person name="Arachchi H.M."/>
            <person name="Berlin A.M."/>
            <person name="Chapman S.B."/>
            <person name="Dewar J."/>
            <person name="Goldberg J."/>
            <person name="Griggs A."/>
            <person name="Gujja S."/>
            <person name="Hansen M."/>
            <person name="Howarth C."/>
            <person name="Imamovic A."/>
            <person name="Larimer J."/>
            <person name="McCowan C."/>
            <person name="Murphy C."/>
            <person name="Neiman D."/>
            <person name="Pearson M."/>
            <person name="Priest M."/>
            <person name="Roberts A."/>
            <person name="Saif S."/>
            <person name="Shea T."/>
            <person name="Sisk P."/>
            <person name="Sykes S."/>
            <person name="Wortman J."/>
            <person name="Nusbaum C."/>
            <person name="Birren B."/>
        </authorList>
    </citation>
    <scope>NUCLEOTIDE SEQUENCE [LARGE SCALE GENOMIC DNA]</scope>
    <source>
        <strain evidence="1 2">ISP2954</strain>
    </source>
</reference>
<dbReference type="AlphaFoldDB" id="A0A9W5QGH6"/>
<evidence type="ECO:0000313" key="1">
    <source>
        <dbReference type="EMBL" id="EOP63564.1"/>
    </source>
</evidence>
<organism evidence="1 2">
    <name type="scientific">Bacillus cereus ISP2954</name>
    <dbReference type="NCBI Taxonomy" id="1053215"/>
    <lineage>
        <taxon>Bacteria</taxon>
        <taxon>Bacillati</taxon>
        <taxon>Bacillota</taxon>
        <taxon>Bacilli</taxon>
        <taxon>Bacillales</taxon>
        <taxon>Bacillaceae</taxon>
        <taxon>Bacillus</taxon>
        <taxon>Bacillus cereus group</taxon>
    </lineage>
</organism>
<sequence>MQIPHVLYNNAPDSPAINPLLYSGPGVTSCTVFQNIVFRAFDFELNNKVFP</sequence>
<comment type="caution">
    <text evidence="1">The sequence shown here is derived from an EMBL/GenBank/DDBJ whole genome shotgun (WGS) entry which is preliminary data.</text>
</comment>
<proteinExistence type="predicted"/>